<dbReference type="EMBL" id="JAHQIW010006898">
    <property type="protein sequence ID" value="KAJ1371069.1"/>
    <property type="molecule type" value="Genomic_DNA"/>
</dbReference>
<dbReference type="AlphaFoldDB" id="A0AAD5R9J6"/>
<proteinExistence type="predicted"/>
<dbReference type="Proteomes" id="UP001196413">
    <property type="component" value="Unassembled WGS sequence"/>
</dbReference>
<accession>A0AAD5R9J6</accession>
<reference evidence="1" key="1">
    <citation type="submission" date="2021-06" db="EMBL/GenBank/DDBJ databases">
        <title>Parelaphostrongylus tenuis whole genome reference sequence.</title>
        <authorList>
            <person name="Garwood T.J."/>
            <person name="Larsen P.A."/>
            <person name="Fountain-Jones N.M."/>
            <person name="Garbe J.R."/>
            <person name="Macchietto M.G."/>
            <person name="Kania S.A."/>
            <person name="Gerhold R.W."/>
            <person name="Richards J.E."/>
            <person name="Wolf T.M."/>
        </authorList>
    </citation>
    <scope>NUCLEOTIDE SEQUENCE</scope>
    <source>
        <strain evidence="1">MNPRO001-30</strain>
        <tissue evidence="1">Meninges</tissue>
    </source>
</reference>
<evidence type="ECO:0000313" key="2">
    <source>
        <dbReference type="Proteomes" id="UP001196413"/>
    </source>
</evidence>
<name>A0AAD5R9J6_PARTN</name>
<organism evidence="1 2">
    <name type="scientific">Parelaphostrongylus tenuis</name>
    <name type="common">Meningeal worm</name>
    <dbReference type="NCBI Taxonomy" id="148309"/>
    <lineage>
        <taxon>Eukaryota</taxon>
        <taxon>Metazoa</taxon>
        <taxon>Ecdysozoa</taxon>
        <taxon>Nematoda</taxon>
        <taxon>Chromadorea</taxon>
        <taxon>Rhabditida</taxon>
        <taxon>Rhabditina</taxon>
        <taxon>Rhabditomorpha</taxon>
        <taxon>Strongyloidea</taxon>
        <taxon>Metastrongylidae</taxon>
        <taxon>Parelaphostrongylus</taxon>
    </lineage>
</organism>
<protein>
    <submittedName>
        <fullName evidence="1">Uncharacterized protein</fullName>
    </submittedName>
</protein>
<keyword evidence="2" id="KW-1185">Reference proteome</keyword>
<comment type="caution">
    <text evidence="1">The sequence shown here is derived from an EMBL/GenBank/DDBJ whole genome shotgun (WGS) entry which is preliminary data.</text>
</comment>
<evidence type="ECO:0000313" key="1">
    <source>
        <dbReference type="EMBL" id="KAJ1371069.1"/>
    </source>
</evidence>
<gene>
    <name evidence="1" type="ORF">KIN20_032940</name>
</gene>
<sequence length="132" mass="15612">MQWYRFYCYSNLDAIQLNGLTAQMNGGCDRTYLRCLRSSSKVLFETFNDLSKDSEIMEAHHFVVDKVKRFGLYESLQKLTLAVPRFLSERYNPTMHFLSLSWGFLLKKQWNMKALSKNTSLEQSTVDRYDVR</sequence>